<dbReference type="Proteomes" id="UP001231362">
    <property type="component" value="Unassembled WGS sequence"/>
</dbReference>
<dbReference type="PANTHER" id="PTHR34796:SF1">
    <property type="entry name" value="EXPRESSED PROTEIN"/>
    <property type="match status" value="1"/>
</dbReference>
<comment type="caution">
    <text evidence="1">The sequence shown here is derived from an EMBL/GenBank/DDBJ whole genome shotgun (WGS) entry which is preliminary data.</text>
</comment>
<evidence type="ECO:0000313" key="1">
    <source>
        <dbReference type="EMBL" id="MDQ0157223.1"/>
    </source>
</evidence>
<dbReference type="InterPro" id="IPR023203">
    <property type="entry name" value="TTHA0068_sf"/>
</dbReference>
<sequence>MYPKEYIEYLVHFHGERDYFECHEILEEYWKKVDKNNKKSILVGFILLAVSNYHHRLRNWSGAIRTLQKSINIFHEQKEQLEHYGLTLNVLSPLLKERLTSIQNHQDYKSMNLPIQDPELLEVCKKACLEKNFIWGQESDLTNEELVQRHSKRDRSGVIEERNQALLVRQRKGKE</sequence>
<dbReference type="GO" id="GO:0016787">
    <property type="term" value="F:hydrolase activity"/>
    <property type="evidence" value="ECO:0007669"/>
    <property type="project" value="UniProtKB-KW"/>
</dbReference>
<keyword evidence="1" id="KW-0378">Hydrolase</keyword>
<dbReference type="EMBL" id="JAUSTU010000022">
    <property type="protein sequence ID" value="MDQ0157223.1"/>
    <property type="molecule type" value="Genomic_DNA"/>
</dbReference>
<organism evidence="1 2">
    <name type="scientific">Anoxybacillus andreesenii</name>
    <dbReference type="NCBI Taxonomy" id="1325932"/>
    <lineage>
        <taxon>Bacteria</taxon>
        <taxon>Bacillati</taxon>
        <taxon>Bacillota</taxon>
        <taxon>Bacilli</taxon>
        <taxon>Bacillales</taxon>
        <taxon>Anoxybacillaceae</taxon>
        <taxon>Anoxybacillus</taxon>
    </lineage>
</organism>
<evidence type="ECO:0000313" key="2">
    <source>
        <dbReference type="Proteomes" id="UP001231362"/>
    </source>
</evidence>
<dbReference type="Gene3D" id="1.10.3450.10">
    <property type="entry name" value="TTHA0068-like"/>
    <property type="match status" value="1"/>
</dbReference>
<dbReference type="InterPro" id="IPR005500">
    <property type="entry name" value="DUF309"/>
</dbReference>
<proteinExistence type="predicted"/>
<gene>
    <name evidence="1" type="ORF">J2S07_003552</name>
</gene>
<dbReference type="PANTHER" id="PTHR34796">
    <property type="entry name" value="EXPRESSED PROTEIN"/>
    <property type="match status" value="1"/>
</dbReference>
<name>A0ABT9V8E2_9BACL</name>
<keyword evidence="2" id="KW-1185">Reference proteome</keyword>
<dbReference type="SUPFAM" id="SSF140663">
    <property type="entry name" value="TTHA0068-like"/>
    <property type="match status" value="1"/>
</dbReference>
<accession>A0ABT9V8E2</accession>
<protein>
    <submittedName>
        <fullName evidence="1">Metal-dependent hydrolase</fullName>
    </submittedName>
</protein>
<reference evidence="1 2" key="1">
    <citation type="submission" date="2023-07" db="EMBL/GenBank/DDBJ databases">
        <title>Genomic Encyclopedia of Type Strains, Phase IV (KMG-IV): sequencing the most valuable type-strain genomes for metagenomic binning, comparative biology and taxonomic classification.</title>
        <authorList>
            <person name="Goeker M."/>
        </authorList>
    </citation>
    <scope>NUCLEOTIDE SEQUENCE [LARGE SCALE GENOMIC DNA]</scope>
    <source>
        <strain evidence="1 2">DSM 23948</strain>
    </source>
</reference>
<dbReference type="Pfam" id="PF03745">
    <property type="entry name" value="DUF309"/>
    <property type="match status" value="1"/>
</dbReference>